<reference evidence="3 4" key="1">
    <citation type="submission" date="2024-02" db="EMBL/GenBank/DDBJ databases">
        <title>Lysinimicrobium sediminis NBRC 112286.</title>
        <authorList>
            <person name="Ichikawa N."/>
            <person name="Katano-Makiyama Y."/>
            <person name="Hidaka K."/>
        </authorList>
    </citation>
    <scope>NUCLEOTIDE SEQUENCE [LARGE SCALE GENOMIC DNA]</scope>
    <source>
        <strain evidence="3 4">NBRC 112286</strain>
    </source>
</reference>
<comment type="similarity">
    <text evidence="1">Belongs to the YciI family.</text>
</comment>
<dbReference type="InterPro" id="IPR011008">
    <property type="entry name" value="Dimeric_a/b-barrel"/>
</dbReference>
<protein>
    <recommendedName>
        <fullName evidence="2">YCII-related domain-containing protein</fullName>
    </recommendedName>
</protein>
<dbReference type="Pfam" id="PF03795">
    <property type="entry name" value="YCII"/>
    <property type="match status" value="1"/>
</dbReference>
<comment type="caution">
    <text evidence="3">The sequence shown here is derived from an EMBL/GenBank/DDBJ whole genome shotgun (WGS) entry which is preliminary data.</text>
</comment>
<evidence type="ECO:0000313" key="3">
    <source>
        <dbReference type="EMBL" id="GAA5519262.1"/>
    </source>
</evidence>
<evidence type="ECO:0000313" key="4">
    <source>
        <dbReference type="Proteomes" id="UP001426770"/>
    </source>
</evidence>
<keyword evidence="4" id="KW-1185">Reference proteome</keyword>
<accession>A0ABP9WHH5</accession>
<name>A0ABP9WHH5_9MICO</name>
<evidence type="ECO:0000256" key="1">
    <source>
        <dbReference type="ARBA" id="ARBA00007689"/>
    </source>
</evidence>
<organism evidence="3 4">
    <name type="scientific">Demequina sediminis</name>
    <dbReference type="NCBI Taxonomy" id="1930058"/>
    <lineage>
        <taxon>Bacteria</taxon>
        <taxon>Bacillati</taxon>
        <taxon>Actinomycetota</taxon>
        <taxon>Actinomycetes</taxon>
        <taxon>Micrococcales</taxon>
        <taxon>Demequinaceae</taxon>
        <taxon>Demequina</taxon>
    </lineage>
</organism>
<dbReference type="Proteomes" id="UP001426770">
    <property type="component" value="Unassembled WGS sequence"/>
</dbReference>
<dbReference type="RefSeq" id="WP_286216118.1">
    <property type="nucleotide sequence ID" value="NZ_AP027736.1"/>
</dbReference>
<dbReference type="InterPro" id="IPR005545">
    <property type="entry name" value="YCII"/>
</dbReference>
<dbReference type="SUPFAM" id="SSF54909">
    <property type="entry name" value="Dimeric alpha+beta barrel"/>
    <property type="match status" value="1"/>
</dbReference>
<evidence type="ECO:0000259" key="2">
    <source>
        <dbReference type="Pfam" id="PF03795"/>
    </source>
</evidence>
<dbReference type="Gene3D" id="3.30.70.1060">
    <property type="entry name" value="Dimeric alpha+beta barrel"/>
    <property type="match status" value="1"/>
</dbReference>
<proteinExistence type="inferred from homology"/>
<feature type="domain" description="YCII-related" evidence="2">
    <location>
        <begin position="4"/>
        <end position="86"/>
    </location>
</feature>
<dbReference type="EMBL" id="BAABRR010000008">
    <property type="protein sequence ID" value="GAA5519262.1"/>
    <property type="molecule type" value="Genomic_DNA"/>
</dbReference>
<gene>
    <name evidence="3" type="ORF">Lsed01_01701</name>
</gene>
<sequence>MSLFAIHYTYDDRAAERDAARPEHRAYLLDLAAQGKAPVFGRYEDEGTPGALIVFEAAPLEEAQAMVAADPYVRAGLVPEHSVRAWPASGPWTA</sequence>